<proteinExistence type="predicted"/>
<name>A0A0U4WE84_9BACL</name>
<protein>
    <submittedName>
        <fullName evidence="1">Uncharacterized protein</fullName>
    </submittedName>
</protein>
<evidence type="ECO:0000313" key="1">
    <source>
        <dbReference type="EMBL" id="BAU27080.1"/>
    </source>
</evidence>
<dbReference type="InterPro" id="IPR020516">
    <property type="entry name" value="Uncharacterised_YxcD"/>
</dbReference>
<organism evidence="1 2">
    <name type="scientific">Aneurinibacillus soli</name>
    <dbReference type="NCBI Taxonomy" id="1500254"/>
    <lineage>
        <taxon>Bacteria</taxon>
        <taxon>Bacillati</taxon>
        <taxon>Bacillota</taxon>
        <taxon>Bacilli</taxon>
        <taxon>Bacillales</taxon>
        <taxon>Paenibacillaceae</taxon>
        <taxon>Aneurinibacillus group</taxon>
        <taxon>Aneurinibacillus</taxon>
    </lineage>
</organism>
<accession>A0A0U4WE84</accession>
<dbReference type="Proteomes" id="UP000217696">
    <property type="component" value="Chromosome"/>
</dbReference>
<evidence type="ECO:0000313" key="2">
    <source>
        <dbReference type="Proteomes" id="UP000217696"/>
    </source>
</evidence>
<dbReference type="RefSeq" id="WP_096464135.1">
    <property type="nucleotide sequence ID" value="NZ_AP017312.1"/>
</dbReference>
<reference evidence="1 2" key="1">
    <citation type="submission" date="2015-12" db="EMBL/GenBank/DDBJ databases">
        <title>Genome sequence of Aneurinibacillus soli.</title>
        <authorList>
            <person name="Lee J.S."/>
            <person name="Lee K.C."/>
            <person name="Kim K.K."/>
            <person name="Lee B.W."/>
        </authorList>
    </citation>
    <scope>NUCLEOTIDE SEQUENCE [LARGE SCALE GENOMIC DNA]</scope>
    <source>
        <strain evidence="1 2">CB4</strain>
    </source>
</reference>
<dbReference type="KEGG" id="asoc:CB4_01249"/>
<sequence length="97" mass="11318">MKLYFSEQDIIDSCCVFATRHHGGHPQDIEVDLQFDQHRGFSADIRSRLTHTLFYEQDIVDSIAFYLAEYHCFIPEHLRVDLTFSEIEKIGAEVIVV</sequence>
<dbReference type="EMBL" id="AP017312">
    <property type="protein sequence ID" value="BAU27080.1"/>
    <property type="molecule type" value="Genomic_DNA"/>
</dbReference>
<dbReference type="Pfam" id="PF10850">
    <property type="entry name" value="DUF2653"/>
    <property type="match status" value="1"/>
</dbReference>
<keyword evidence="2" id="KW-1185">Reference proteome</keyword>
<dbReference type="OrthoDB" id="2360753at2"/>
<dbReference type="AlphaFoldDB" id="A0A0U4WE84"/>
<gene>
    <name evidence="1" type="ORF">CB4_01249</name>
</gene>